<name>A0ABZ0S3T8_9GAMM</name>
<evidence type="ECO:0000313" key="3">
    <source>
        <dbReference type="EMBL" id="WPL15743.1"/>
    </source>
</evidence>
<dbReference type="Pfam" id="PF25583">
    <property type="entry name" value="WCX"/>
    <property type="match status" value="1"/>
</dbReference>
<evidence type="ECO:0000313" key="4">
    <source>
        <dbReference type="Proteomes" id="UP001432180"/>
    </source>
</evidence>
<accession>A0ABZ0S3T8</accession>
<proteinExistence type="predicted"/>
<evidence type="ECO:0008006" key="5">
    <source>
        <dbReference type="Google" id="ProtNLM"/>
    </source>
</evidence>
<dbReference type="EMBL" id="CP121472">
    <property type="protein sequence ID" value="WPL15743.1"/>
    <property type="molecule type" value="Genomic_DNA"/>
</dbReference>
<dbReference type="Proteomes" id="UP001432180">
    <property type="component" value="Chromosome"/>
</dbReference>
<evidence type="ECO:0000259" key="1">
    <source>
        <dbReference type="Pfam" id="PF13280"/>
    </source>
</evidence>
<evidence type="ECO:0000259" key="2">
    <source>
        <dbReference type="Pfam" id="PF25583"/>
    </source>
</evidence>
<dbReference type="InterPro" id="IPR026881">
    <property type="entry name" value="WYL_dom"/>
</dbReference>
<feature type="domain" description="WCX" evidence="2">
    <location>
        <begin position="304"/>
        <end position="382"/>
    </location>
</feature>
<keyword evidence="4" id="KW-1185">Reference proteome</keyword>
<dbReference type="Pfam" id="PF13280">
    <property type="entry name" value="WYL"/>
    <property type="match status" value="1"/>
</dbReference>
<gene>
    <name evidence="3" type="ORF">Thiowin_00660</name>
</gene>
<dbReference type="InterPro" id="IPR051534">
    <property type="entry name" value="CBASS_pafABC_assoc_protein"/>
</dbReference>
<reference evidence="3 4" key="1">
    <citation type="journal article" date="2023" name="Microorganisms">
        <title>Thiorhodovibrio frisius and Trv. litoralis spp. nov., Two Novel Members from a Clade of Fastidious Purple Sulfur Bacteria That Exhibit Unique Red-Shifted Light-Harvesting Capabilities.</title>
        <authorList>
            <person name="Methner A."/>
            <person name="Kuzyk S.B."/>
            <person name="Petersen J."/>
            <person name="Bauer S."/>
            <person name="Brinkmann H."/>
            <person name="Sichau K."/>
            <person name="Wanner G."/>
            <person name="Wolf J."/>
            <person name="Neumann-Schaal M."/>
            <person name="Henke P."/>
            <person name="Tank M."/>
            <person name="Sproer C."/>
            <person name="Bunk B."/>
            <person name="Overmann J."/>
        </authorList>
    </citation>
    <scope>NUCLEOTIDE SEQUENCE [LARGE SCALE GENOMIC DNA]</scope>
    <source>
        <strain evidence="3 4">DSM 6702</strain>
    </source>
</reference>
<dbReference type="InterPro" id="IPR057727">
    <property type="entry name" value="WCX_dom"/>
</dbReference>
<dbReference type="PANTHER" id="PTHR34580">
    <property type="match status" value="1"/>
</dbReference>
<dbReference type="PROSITE" id="PS52050">
    <property type="entry name" value="WYL"/>
    <property type="match status" value="1"/>
</dbReference>
<organism evidence="3 4">
    <name type="scientific">Thiorhodovibrio winogradskyi</name>
    <dbReference type="NCBI Taxonomy" id="77007"/>
    <lineage>
        <taxon>Bacteria</taxon>
        <taxon>Pseudomonadati</taxon>
        <taxon>Pseudomonadota</taxon>
        <taxon>Gammaproteobacteria</taxon>
        <taxon>Chromatiales</taxon>
        <taxon>Chromatiaceae</taxon>
        <taxon>Thiorhodovibrio</taxon>
    </lineage>
</organism>
<sequence>MDCQGAWAKIQTARLTWPLDFRQRTAPTSLLKALTSNSVLYSCHPLAMRIFGMSATHQERIERLQALFARISPPQTAPQRCVDVGRLERLLEDEYGTEASAAARRRRLQRDLTELIRDERIVAVNPGGKPLRYRRRAEAGDDDPNVIAYTRQLIDQTVTDLVPKGRLEALWRQLVVSDQVPALNDQRLRILSAEQRLIPAKVHPRILSTVITGVAEQRILSVKYRKATGQLRKPRLHPQALVQRGPVIYLVALKNNEPAHVRFYALHRMVRVELTEDAARAAAGFDLDRAIAEGLVDFGCGETIALELRVRGYLTDVLEACPLAEGQQTLPEPEDSDFDLRLHATVPSSGALLRWLLAAGDNLEVVAPDAMRRNVAAQINKASTLYANVL</sequence>
<dbReference type="PANTHER" id="PTHR34580:SF1">
    <property type="entry name" value="PROTEIN PAFC"/>
    <property type="match status" value="1"/>
</dbReference>
<feature type="domain" description="WYL" evidence="1">
    <location>
        <begin position="206"/>
        <end position="273"/>
    </location>
</feature>
<protein>
    <recommendedName>
        <fullName evidence="5">WYL domain-containing protein</fullName>
    </recommendedName>
</protein>